<sequence>MVQLFILFFFSIKPTHGYEIQRFISLNRMSEWNNIKSGSIYYAIKKLEKDGYIHMIDKPEEGEKKKQIYEITERGRDILKSMAYNEMGKPLQGATSEKFLLYPIIAGLQKEEIIQCVEKHISDLEKQKFRINDWRKEKEQESCSMEVITLDYMLTTVDSQIIWHKMMLENLDNIIQDTNKIVKLIKETDFMKYE</sequence>
<dbReference type="InterPro" id="IPR036388">
    <property type="entry name" value="WH-like_DNA-bd_sf"/>
</dbReference>
<dbReference type="Gene3D" id="1.10.10.10">
    <property type="entry name" value="Winged helix-like DNA-binding domain superfamily/Winged helix DNA-binding domain"/>
    <property type="match status" value="1"/>
</dbReference>
<dbReference type="InterPro" id="IPR036390">
    <property type="entry name" value="WH_DNA-bd_sf"/>
</dbReference>
<name>A0ABU4GN86_9CLOT</name>
<dbReference type="RefSeq" id="WP_318064709.1">
    <property type="nucleotide sequence ID" value="NZ_JAWONS010000216.1"/>
</dbReference>
<dbReference type="InterPro" id="IPR005149">
    <property type="entry name" value="Tscrpt_reg_PadR_N"/>
</dbReference>
<feature type="domain" description="Transcription regulator PadR N-terminal" evidence="1">
    <location>
        <begin position="11"/>
        <end position="80"/>
    </location>
</feature>
<evidence type="ECO:0000313" key="2">
    <source>
        <dbReference type="EMBL" id="MDW2798472.1"/>
    </source>
</evidence>
<evidence type="ECO:0000259" key="1">
    <source>
        <dbReference type="Pfam" id="PF03551"/>
    </source>
</evidence>
<comment type="caution">
    <text evidence="2">The sequence shown here is derived from an EMBL/GenBank/DDBJ whole genome shotgun (WGS) entry which is preliminary data.</text>
</comment>
<dbReference type="Proteomes" id="UP001276854">
    <property type="component" value="Unassembled WGS sequence"/>
</dbReference>
<protein>
    <submittedName>
        <fullName evidence="2">PadR family transcriptional regulator</fullName>
    </submittedName>
</protein>
<proteinExistence type="predicted"/>
<dbReference type="PANTHER" id="PTHR33169:SF14">
    <property type="entry name" value="TRANSCRIPTIONAL REGULATOR RV3488"/>
    <property type="match status" value="1"/>
</dbReference>
<organism evidence="2 3">
    <name type="scientific">Clostridium boliviensis</name>
    <dbReference type="NCBI Taxonomy" id="318465"/>
    <lineage>
        <taxon>Bacteria</taxon>
        <taxon>Bacillati</taxon>
        <taxon>Bacillota</taxon>
        <taxon>Clostridia</taxon>
        <taxon>Eubacteriales</taxon>
        <taxon>Clostridiaceae</taxon>
        <taxon>Clostridium</taxon>
    </lineage>
</organism>
<dbReference type="Pfam" id="PF03551">
    <property type="entry name" value="PadR"/>
    <property type="match status" value="1"/>
</dbReference>
<accession>A0ABU4GN86</accession>
<dbReference type="EMBL" id="JAWONS010000216">
    <property type="protein sequence ID" value="MDW2798472.1"/>
    <property type="molecule type" value="Genomic_DNA"/>
</dbReference>
<evidence type="ECO:0000313" key="3">
    <source>
        <dbReference type="Proteomes" id="UP001276854"/>
    </source>
</evidence>
<keyword evidence="3" id="KW-1185">Reference proteome</keyword>
<reference evidence="2 3" key="1">
    <citation type="submission" date="2023-10" db="EMBL/GenBank/DDBJ databases">
        <title>A novel Glycoside Hydrolase 43-Like Enzyme from Clostrdium boliviensis is an Endo-xylanase, and a Candidate for Xylooligosaccharides Production from Different Xylan Substrates.</title>
        <authorList>
            <person name="Alvarez M.T."/>
            <person name="Rocabado-Villegas L.R."/>
            <person name="Salas-Veizaga D.M."/>
            <person name="Linares-Pasten J.A."/>
            <person name="Gudmundsdottir E.E."/>
            <person name="Hreggvidsson G.O."/>
            <person name="Adlercreutz P."/>
            <person name="Nordberg Karlsson E."/>
        </authorList>
    </citation>
    <scope>NUCLEOTIDE SEQUENCE [LARGE SCALE GENOMIC DNA]</scope>
    <source>
        <strain evidence="2 3">E-1</strain>
    </source>
</reference>
<dbReference type="InterPro" id="IPR052509">
    <property type="entry name" value="Metal_resp_DNA-bind_regulator"/>
</dbReference>
<dbReference type="PANTHER" id="PTHR33169">
    <property type="entry name" value="PADR-FAMILY TRANSCRIPTIONAL REGULATOR"/>
    <property type="match status" value="1"/>
</dbReference>
<gene>
    <name evidence="2" type="ORF">RZO55_12890</name>
</gene>
<dbReference type="SUPFAM" id="SSF46785">
    <property type="entry name" value="Winged helix' DNA-binding domain"/>
    <property type="match status" value="1"/>
</dbReference>